<name>A0A8H7DHS7_9AGAR</name>
<keyword evidence="3" id="KW-1185">Reference proteome</keyword>
<feature type="region of interest" description="Disordered" evidence="1">
    <location>
        <begin position="328"/>
        <end position="370"/>
    </location>
</feature>
<accession>A0A8H7DHS7</accession>
<evidence type="ECO:0000313" key="2">
    <source>
        <dbReference type="EMBL" id="KAF7372733.1"/>
    </source>
</evidence>
<dbReference type="AlphaFoldDB" id="A0A8H7DHS7"/>
<proteinExistence type="predicted"/>
<comment type="caution">
    <text evidence="2">The sequence shown here is derived from an EMBL/GenBank/DDBJ whole genome shotgun (WGS) entry which is preliminary data.</text>
</comment>
<evidence type="ECO:0000313" key="3">
    <source>
        <dbReference type="Proteomes" id="UP000623467"/>
    </source>
</evidence>
<dbReference type="Proteomes" id="UP000623467">
    <property type="component" value="Unassembled WGS sequence"/>
</dbReference>
<dbReference type="EMBL" id="JACAZH010000003">
    <property type="protein sequence ID" value="KAF7372733.1"/>
    <property type="molecule type" value="Genomic_DNA"/>
</dbReference>
<dbReference type="OrthoDB" id="2998612at2759"/>
<evidence type="ECO:0000256" key="1">
    <source>
        <dbReference type="SAM" id="MobiDB-lite"/>
    </source>
</evidence>
<protein>
    <submittedName>
        <fullName evidence="2">Uncharacterized protein</fullName>
    </submittedName>
</protein>
<gene>
    <name evidence="2" type="ORF">MSAN_00478600</name>
</gene>
<reference evidence="2" key="1">
    <citation type="submission" date="2020-05" db="EMBL/GenBank/DDBJ databases">
        <title>Mycena genomes resolve the evolution of fungal bioluminescence.</title>
        <authorList>
            <person name="Tsai I.J."/>
        </authorList>
    </citation>
    <scope>NUCLEOTIDE SEQUENCE</scope>
    <source>
        <strain evidence="2">160909Yilan</strain>
    </source>
</reference>
<organism evidence="2 3">
    <name type="scientific">Mycena sanguinolenta</name>
    <dbReference type="NCBI Taxonomy" id="230812"/>
    <lineage>
        <taxon>Eukaryota</taxon>
        <taxon>Fungi</taxon>
        <taxon>Dikarya</taxon>
        <taxon>Basidiomycota</taxon>
        <taxon>Agaricomycotina</taxon>
        <taxon>Agaricomycetes</taxon>
        <taxon>Agaricomycetidae</taxon>
        <taxon>Agaricales</taxon>
        <taxon>Marasmiineae</taxon>
        <taxon>Mycenaceae</taxon>
        <taxon>Mycena</taxon>
    </lineage>
</organism>
<sequence length="450" mass="49716">MWDLKKDKGDKSACPALDKVKVALTARRILSTDSYSLANGSYLTLADHHHVDDILSAGAVTVSSISANPIPVMHCRQIEIQHCFELVMSGISEGEGVQSSICRWLARGFRDAVTNESCFVGARVADYERDCMVFYMADWASTSRVLAAGDRIVSEFKTNSPSIHCPQLVLAFNNSGVWQPKSMAQTFQDGANTLNEALNSLRAEVHELKQETHANHESNQLAIKSISKAVVTLNSTVDTLHTRLSNHSAAFLAMSAEQATRVELSQVQMYLAQHQNTLRFGPAEYQAEAKVEYDRLYKEQKVLMTKLSNGAGHPIALLGGTLGSSMPLPVTPPGIAGHASEERGRARSPTPPLTPPSSKKRKSANEQTEQDALMPEPGYVYFVVRFNNNDYRAWKNGVLTGVKFLERIQLKAGETKCLQSRKQGYKKCEGNLGLVWLEHYEVESRMKCSV</sequence>